<sequence>LYTLTCQVCRTSSKTFECHVMGVYAPNCNLERENEWEETGVVTGLLEGPWAVSGDFIVTVSFRTMKLQERNSSYGGIF</sequence>
<proteinExistence type="predicted"/>
<feature type="non-terminal residue" evidence="1">
    <location>
        <position position="1"/>
    </location>
</feature>
<protein>
    <submittedName>
        <fullName evidence="1">Putative ovule protein</fullName>
    </submittedName>
</protein>
<name>A0A0V0GQM4_SOLCH</name>
<dbReference type="EMBL" id="GEDG01033998">
    <property type="protein sequence ID" value="JAP09961.1"/>
    <property type="molecule type" value="Transcribed_RNA"/>
</dbReference>
<reference evidence="1" key="1">
    <citation type="submission" date="2015-12" db="EMBL/GenBank/DDBJ databases">
        <title>Gene expression during late stages of embryo sac development: a critical building block for successful pollen-pistil interactions.</title>
        <authorList>
            <person name="Liu Y."/>
            <person name="Joly V."/>
            <person name="Sabar M."/>
            <person name="Matton D.P."/>
        </authorList>
    </citation>
    <scope>NUCLEOTIDE SEQUENCE</scope>
</reference>
<evidence type="ECO:0000313" key="1">
    <source>
        <dbReference type="EMBL" id="JAP09961.1"/>
    </source>
</evidence>
<accession>A0A0V0GQM4</accession>
<organism evidence="1">
    <name type="scientific">Solanum chacoense</name>
    <name type="common">Chaco potato</name>
    <dbReference type="NCBI Taxonomy" id="4108"/>
    <lineage>
        <taxon>Eukaryota</taxon>
        <taxon>Viridiplantae</taxon>
        <taxon>Streptophyta</taxon>
        <taxon>Embryophyta</taxon>
        <taxon>Tracheophyta</taxon>
        <taxon>Spermatophyta</taxon>
        <taxon>Magnoliopsida</taxon>
        <taxon>eudicotyledons</taxon>
        <taxon>Gunneridae</taxon>
        <taxon>Pentapetalae</taxon>
        <taxon>asterids</taxon>
        <taxon>lamiids</taxon>
        <taxon>Solanales</taxon>
        <taxon>Solanaceae</taxon>
        <taxon>Solanoideae</taxon>
        <taxon>Solaneae</taxon>
        <taxon>Solanum</taxon>
    </lineage>
</organism>
<dbReference type="AlphaFoldDB" id="A0A0V0GQM4"/>